<dbReference type="Proteomes" id="UP000192907">
    <property type="component" value="Unassembled WGS sequence"/>
</dbReference>
<proteinExistence type="predicted"/>
<keyword evidence="2" id="KW-1185">Reference proteome</keyword>
<evidence type="ECO:0000313" key="2">
    <source>
        <dbReference type="Proteomes" id="UP000192907"/>
    </source>
</evidence>
<organism evidence="1 2">
    <name type="scientific">Pseudobacteriovorax antillogorgiicola</name>
    <dbReference type="NCBI Taxonomy" id="1513793"/>
    <lineage>
        <taxon>Bacteria</taxon>
        <taxon>Pseudomonadati</taxon>
        <taxon>Bdellovibrionota</taxon>
        <taxon>Oligoflexia</taxon>
        <taxon>Oligoflexales</taxon>
        <taxon>Pseudobacteriovoracaceae</taxon>
        <taxon>Pseudobacteriovorax</taxon>
    </lineage>
</organism>
<sequence>MKASHSLLSLSILFIFACQPKNQSNLASYQDPECASIPTLAPEPSVVIADLEKDLVHSGLSQPESQALATYILNNREEYTSLVERIRFNQSEAGCGINDESTLQKLALHGLNHRSRVNVFQGEKLKIVGVSDPRVTSYVQVFVDFYWDSGVYWFVLSNLEDQTSADRLIIEHGVDD</sequence>
<protein>
    <recommendedName>
        <fullName evidence="3">Lipoprotein</fullName>
    </recommendedName>
</protein>
<gene>
    <name evidence="1" type="ORF">SAMN06296036_10460</name>
</gene>
<name>A0A1Y6BD84_9BACT</name>
<dbReference type="RefSeq" id="WP_132316943.1">
    <property type="nucleotide sequence ID" value="NZ_FWZT01000004.1"/>
</dbReference>
<dbReference type="AlphaFoldDB" id="A0A1Y6BD84"/>
<dbReference type="EMBL" id="FWZT01000004">
    <property type="protein sequence ID" value="SMF05305.1"/>
    <property type="molecule type" value="Genomic_DNA"/>
</dbReference>
<accession>A0A1Y6BD84</accession>
<evidence type="ECO:0008006" key="3">
    <source>
        <dbReference type="Google" id="ProtNLM"/>
    </source>
</evidence>
<reference evidence="2" key="1">
    <citation type="submission" date="2017-04" db="EMBL/GenBank/DDBJ databases">
        <authorList>
            <person name="Varghese N."/>
            <person name="Submissions S."/>
        </authorList>
    </citation>
    <scope>NUCLEOTIDE SEQUENCE [LARGE SCALE GENOMIC DNA]</scope>
    <source>
        <strain evidence="2">RKEM611</strain>
    </source>
</reference>
<evidence type="ECO:0000313" key="1">
    <source>
        <dbReference type="EMBL" id="SMF05305.1"/>
    </source>
</evidence>
<dbReference type="PROSITE" id="PS51257">
    <property type="entry name" value="PROKAR_LIPOPROTEIN"/>
    <property type="match status" value="1"/>
</dbReference>